<sequence>MPELRYIQKALWRLSYSNKAESQLTSAESGSSILTEADVASKEPVSSATAELQATHTGSGKKHGLFVLVEKPSEQEGGIDIVAIHGLNGHYMDTWSAQVPGSDQRYNWLEAALPEAIPSARVMSFGYDSAVFSQSVADIDYAQQLLEGLVAKRRTVAEKRRPILFICHGLGGIVFKKALIQAHEHNQYNALLKEVKGVAFFGTPHRGSEVADWAALLGNLAKIVPIGIRTTILNGLKTKSKELLGISQSFVKPGARLNITSFYETYKLDGVNFIVVPKDSALLHLPNETPVPLNGDHRSICKFTKKGDPSLEVVLATIECMANEAIPVTNLECLRALYPGSYEDYEDFKDFNVTRTPGTCEWLLQHSQYREWLNGEQSSLLWISANPGCGKSTLAKFLVDHLRSTRRPTGYQESICHFFFKDGNSAQHDTVLALRAILHQILLRNKALIRHLSSEYELKGAEMMTDFNRLLKVLRAIVRDPGLADVVCILDGIDECLRYDMENLLHAINELCKELDNTPTHYLKLIILSRPKFWIKDALMDFQHATRLKGEDETKAINHDVSLVINHRLERLKEKRQIMPMTLESLSTGLKAGADNTFLWVTRMIDILEKQDKSPGKASHRELLDLLPGKNILFDLYQTMLSDVSEMLDSSEKLDLHRMLRIIIAAKRPLGVEEMNIALTVLPSHKSLEELCRYIRRPHENFIRFLGGSFVRIIHGKVHLVHQTAREFLQKEYPARSSVQDTWRHSIELSDAHATVLEACIFYLGCGERSGWAESQSLRYFALESTTQNQNSILDSRSDIEANSWKPNHQIEFQKLAEIHPFLDYAASLWTYHCQFSKLIPETDLFKHVVEFCQPMPSGPSYPYWTLADALYANFRSLYLDQGRDLTRFERHARVIFSLQHDDIVENFSELHFRDAADDGDSLIHLAASVGSVHGSRRLIGHNVDINALNAQSKTPLDIAIESCYLWVAEILIEAGGSFAFLNGPGWGEPICSIHNRSALHCAAKKGYDGLAELLVKTGSKLNSRDAEGHTPIWAALSTERRSLVDRLISLSTDPDSSENAKEEAAFLSTQNVEPDEEGRKYILADTWKAMMKAFREEASTY</sequence>
<gene>
    <name evidence="1" type="ORF">F4820DRAFT_422887</name>
</gene>
<accession>A0ACB9Z003</accession>
<evidence type="ECO:0000313" key="2">
    <source>
        <dbReference type="Proteomes" id="UP001497700"/>
    </source>
</evidence>
<organism evidence="1 2">
    <name type="scientific">Hypoxylon rubiginosum</name>
    <dbReference type="NCBI Taxonomy" id="110542"/>
    <lineage>
        <taxon>Eukaryota</taxon>
        <taxon>Fungi</taxon>
        <taxon>Dikarya</taxon>
        <taxon>Ascomycota</taxon>
        <taxon>Pezizomycotina</taxon>
        <taxon>Sordariomycetes</taxon>
        <taxon>Xylariomycetidae</taxon>
        <taxon>Xylariales</taxon>
        <taxon>Hypoxylaceae</taxon>
        <taxon>Hypoxylon</taxon>
    </lineage>
</organism>
<reference evidence="1 2" key="1">
    <citation type="journal article" date="2022" name="New Phytol.">
        <title>Ecological generalism drives hyperdiversity of secondary metabolite gene clusters in xylarialean endophytes.</title>
        <authorList>
            <person name="Franco M.E.E."/>
            <person name="Wisecaver J.H."/>
            <person name="Arnold A.E."/>
            <person name="Ju Y.M."/>
            <person name="Slot J.C."/>
            <person name="Ahrendt S."/>
            <person name="Moore L.P."/>
            <person name="Eastman K.E."/>
            <person name="Scott K."/>
            <person name="Konkel Z."/>
            <person name="Mondo S.J."/>
            <person name="Kuo A."/>
            <person name="Hayes R.D."/>
            <person name="Haridas S."/>
            <person name="Andreopoulos B."/>
            <person name="Riley R."/>
            <person name="LaButti K."/>
            <person name="Pangilinan J."/>
            <person name="Lipzen A."/>
            <person name="Amirebrahimi M."/>
            <person name="Yan J."/>
            <person name="Adam C."/>
            <person name="Keymanesh K."/>
            <person name="Ng V."/>
            <person name="Louie K."/>
            <person name="Northen T."/>
            <person name="Drula E."/>
            <person name="Henrissat B."/>
            <person name="Hsieh H.M."/>
            <person name="Youens-Clark K."/>
            <person name="Lutzoni F."/>
            <person name="Miadlikowska J."/>
            <person name="Eastwood D.C."/>
            <person name="Hamelin R.C."/>
            <person name="Grigoriev I.V."/>
            <person name="U'Ren J.M."/>
        </authorList>
    </citation>
    <scope>NUCLEOTIDE SEQUENCE [LARGE SCALE GENOMIC DNA]</scope>
    <source>
        <strain evidence="1 2">CBS 119005</strain>
    </source>
</reference>
<protein>
    <submittedName>
        <fullName evidence="1">Uncharacterized protein</fullName>
    </submittedName>
</protein>
<keyword evidence="2" id="KW-1185">Reference proteome</keyword>
<dbReference type="Proteomes" id="UP001497700">
    <property type="component" value="Unassembled WGS sequence"/>
</dbReference>
<name>A0ACB9Z003_9PEZI</name>
<proteinExistence type="predicted"/>
<evidence type="ECO:0000313" key="1">
    <source>
        <dbReference type="EMBL" id="KAI4864614.1"/>
    </source>
</evidence>
<dbReference type="EMBL" id="MU393483">
    <property type="protein sequence ID" value="KAI4864614.1"/>
    <property type="molecule type" value="Genomic_DNA"/>
</dbReference>
<comment type="caution">
    <text evidence="1">The sequence shown here is derived from an EMBL/GenBank/DDBJ whole genome shotgun (WGS) entry which is preliminary data.</text>
</comment>